<dbReference type="GeneTree" id="ENSGT00940000158629"/>
<dbReference type="PIRSF" id="PIRSF037037">
    <property type="entry name" value="Kelch-like_protein_gigaxonin"/>
    <property type="match status" value="1"/>
</dbReference>
<evidence type="ECO:0000313" key="5">
    <source>
        <dbReference type="Proteomes" id="UP000694388"/>
    </source>
</evidence>
<dbReference type="Pfam" id="PF00651">
    <property type="entry name" value="BTB"/>
    <property type="match status" value="1"/>
</dbReference>
<dbReference type="InterPro" id="IPR011705">
    <property type="entry name" value="BACK"/>
</dbReference>
<dbReference type="Proteomes" id="UP000694388">
    <property type="component" value="Unplaced"/>
</dbReference>
<evidence type="ECO:0000256" key="1">
    <source>
        <dbReference type="ARBA" id="ARBA00022441"/>
    </source>
</evidence>
<dbReference type="SMART" id="SM00225">
    <property type="entry name" value="BTB"/>
    <property type="match status" value="1"/>
</dbReference>
<dbReference type="InterPro" id="IPR015915">
    <property type="entry name" value="Kelch-typ_b-propeller"/>
</dbReference>
<name>A0A8C4QMM0_EPTBU</name>
<keyword evidence="5" id="KW-1185">Reference proteome</keyword>
<dbReference type="AlphaFoldDB" id="A0A8C4QMM0"/>
<feature type="domain" description="BTB" evidence="3">
    <location>
        <begin position="45"/>
        <end position="112"/>
    </location>
</feature>
<protein>
    <submittedName>
        <fullName evidence="4">Intracisternal A particle-promoted polypeptide</fullName>
    </submittedName>
</protein>
<dbReference type="SMART" id="SM00612">
    <property type="entry name" value="Kelch"/>
    <property type="match status" value="4"/>
</dbReference>
<evidence type="ECO:0000313" key="4">
    <source>
        <dbReference type="Ensembl" id="ENSEBUP00000017740.1"/>
    </source>
</evidence>
<dbReference type="OMA" id="CFEVLSN"/>
<dbReference type="Pfam" id="PF07707">
    <property type="entry name" value="BACK"/>
    <property type="match status" value="1"/>
</dbReference>
<dbReference type="InterPro" id="IPR006652">
    <property type="entry name" value="Kelch_1"/>
</dbReference>
<dbReference type="Pfam" id="PF01344">
    <property type="entry name" value="Kelch_1"/>
    <property type="match status" value="3"/>
</dbReference>
<proteinExistence type="predicted"/>
<dbReference type="SUPFAM" id="SSF54695">
    <property type="entry name" value="POZ domain"/>
    <property type="match status" value="1"/>
</dbReference>
<dbReference type="Gene3D" id="1.25.40.420">
    <property type="match status" value="1"/>
</dbReference>
<dbReference type="Ensembl" id="ENSEBUT00000018316.1">
    <property type="protein sequence ID" value="ENSEBUP00000017740.1"/>
    <property type="gene ID" value="ENSEBUG00000011083.1"/>
</dbReference>
<reference evidence="4" key="1">
    <citation type="submission" date="2025-08" db="UniProtKB">
        <authorList>
            <consortium name="Ensembl"/>
        </authorList>
    </citation>
    <scope>IDENTIFICATION</scope>
</reference>
<organism evidence="4 5">
    <name type="scientific">Eptatretus burgeri</name>
    <name type="common">Inshore hagfish</name>
    <dbReference type="NCBI Taxonomy" id="7764"/>
    <lineage>
        <taxon>Eukaryota</taxon>
        <taxon>Metazoa</taxon>
        <taxon>Chordata</taxon>
        <taxon>Craniata</taxon>
        <taxon>Vertebrata</taxon>
        <taxon>Cyclostomata</taxon>
        <taxon>Myxini</taxon>
        <taxon>Myxiniformes</taxon>
        <taxon>Myxinidae</taxon>
        <taxon>Eptatretinae</taxon>
        <taxon>Eptatretus</taxon>
    </lineage>
</organism>
<dbReference type="PANTHER" id="PTHR24412:SF35">
    <property type="entry name" value="ACTIN-BINDING PROTEIN IPP"/>
    <property type="match status" value="1"/>
</dbReference>
<evidence type="ECO:0000256" key="2">
    <source>
        <dbReference type="ARBA" id="ARBA00022737"/>
    </source>
</evidence>
<dbReference type="InterPro" id="IPR000210">
    <property type="entry name" value="BTB/POZ_dom"/>
</dbReference>
<accession>A0A8C4QMM0</accession>
<dbReference type="PROSITE" id="PS50097">
    <property type="entry name" value="BTB"/>
    <property type="match status" value="1"/>
</dbReference>
<evidence type="ECO:0000259" key="3">
    <source>
        <dbReference type="PROSITE" id="PS50097"/>
    </source>
</evidence>
<dbReference type="Gene3D" id="3.30.710.10">
    <property type="entry name" value="Potassium Channel Kv1.1, Chain A"/>
    <property type="match status" value="1"/>
</dbReference>
<reference evidence="4" key="2">
    <citation type="submission" date="2025-09" db="UniProtKB">
        <authorList>
            <consortium name="Ensembl"/>
        </authorList>
    </citation>
    <scope>IDENTIFICATION</scope>
</reference>
<keyword evidence="2" id="KW-0677">Repeat</keyword>
<dbReference type="InterPro" id="IPR011333">
    <property type="entry name" value="SKP1/BTB/POZ_sf"/>
</dbReference>
<dbReference type="SMART" id="SM00875">
    <property type="entry name" value="BACK"/>
    <property type="match status" value="1"/>
</dbReference>
<dbReference type="InterPro" id="IPR017096">
    <property type="entry name" value="BTB-kelch_protein"/>
</dbReference>
<dbReference type="SUPFAM" id="SSF117281">
    <property type="entry name" value="Kelch motif"/>
    <property type="match status" value="1"/>
</dbReference>
<sequence length="573" mass="61734">MSGVPPHLCGAVGEAPLGGEYKGEQSVIKDIPDEAKERIIGQPHKDMKTREGTHAFLAHKAVLAAASPYFSAMFDAGMLEAEKKEITIYGVETDILGSLLDFIYSGQLCVTTESVVDVLVAADMLGVHGAVTVCTNLLAEVLTPWNVLGVWELAARIGGCGLLVEQCTAFVEEKFLEVVQEDEFLALPESTLQQLLASEDLRVAEEIQVLSAALRWLDYSPATRRSRITSLLVHIRLPLLSPTRTARLVQDVSDLSLRVALQVLLADFLRKGPGRRVFEGRGRAGDCRPAFACSLLSNSISEPRRKARKMVYAVGGFSRWIGARWSDGRALCAVERFDTFGGHWTADSSLHQARSGLALTTLHGEVYAIGGGWVGAEIGRTVERFDPDENKWEEVVEMATPRYHFGCCEMGGAIYVVGGLDESGTELASAERFDPLVARWIPLVSMTTKRAYLTLTAAGGRLFAVGGWNESSGALNSVECYDPEIECWISVPPMTVGRASCSAVGFSGRLFIAGGRAPPPHDPEAPAISLNSVEVFEFVIGKRTGGGQEAVCGSWSIGSSLITGRCEAGLVIL</sequence>
<dbReference type="Gene3D" id="2.120.10.80">
    <property type="entry name" value="Kelch-type beta propeller"/>
    <property type="match status" value="1"/>
</dbReference>
<dbReference type="PANTHER" id="PTHR24412">
    <property type="entry name" value="KELCH PROTEIN"/>
    <property type="match status" value="1"/>
</dbReference>
<keyword evidence="1" id="KW-0880">Kelch repeat</keyword>